<gene>
    <name evidence="1" type="ORF">WMO26_00755</name>
</gene>
<reference evidence="1 2" key="1">
    <citation type="submission" date="2024-03" db="EMBL/GenBank/DDBJ databases">
        <title>Human intestinal bacterial collection.</title>
        <authorList>
            <person name="Pauvert C."/>
            <person name="Hitch T.C.A."/>
            <person name="Clavel T."/>
        </authorList>
    </citation>
    <scope>NUCLEOTIDE SEQUENCE [LARGE SCALE GENOMIC DNA]</scope>
    <source>
        <strain evidence="1 2">CLA-JM-H44</strain>
    </source>
</reference>
<proteinExistence type="predicted"/>
<name>A0ABV1DWC4_9FIRM</name>
<dbReference type="Proteomes" id="UP001489509">
    <property type="component" value="Unassembled WGS sequence"/>
</dbReference>
<dbReference type="EMBL" id="JBBMFD010000001">
    <property type="protein sequence ID" value="MEQ2439351.1"/>
    <property type="molecule type" value="Genomic_DNA"/>
</dbReference>
<comment type="caution">
    <text evidence="1">The sequence shown here is derived from an EMBL/GenBank/DDBJ whole genome shotgun (WGS) entry which is preliminary data.</text>
</comment>
<dbReference type="InterPro" id="IPR043519">
    <property type="entry name" value="NT_sf"/>
</dbReference>
<evidence type="ECO:0000313" key="2">
    <source>
        <dbReference type="Proteomes" id="UP001489509"/>
    </source>
</evidence>
<dbReference type="SUPFAM" id="SSF81301">
    <property type="entry name" value="Nucleotidyltransferase"/>
    <property type="match status" value="1"/>
</dbReference>
<dbReference type="RefSeq" id="WP_349217626.1">
    <property type="nucleotide sequence ID" value="NZ_JBBMFD010000001.1"/>
</dbReference>
<evidence type="ECO:0000313" key="1">
    <source>
        <dbReference type="EMBL" id="MEQ2439351.1"/>
    </source>
</evidence>
<evidence type="ECO:0008006" key="3">
    <source>
        <dbReference type="Google" id="ProtNLM"/>
    </source>
</evidence>
<protein>
    <recommendedName>
        <fullName evidence="3">Nucleotidyltransferase</fullName>
    </recommendedName>
</protein>
<organism evidence="1 2">
    <name type="scientific">Solibaculum intestinale</name>
    <dbReference type="NCBI Taxonomy" id="3133165"/>
    <lineage>
        <taxon>Bacteria</taxon>
        <taxon>Bacillati</taxon>
        <taxon>Bacillota</taxon>
        <taxon>Clostridia</taxon>
        <taxon>Eubacteriales</taxon>
        <taxon>Oscillospiraceae</taxon>
        <taxon>Solibaculum</taxon>
    </lineage>
</organism>
<keyword evidence="2" id="KW-1185">Reference proteome</keyword>
<dbReference type="Gene3D" id="3.30.460.40">
    <property type="match status" value="1"/>
</dbReference>
<sequence length="219" mass="25530">MVAKAFLEDDRLTLCVEAVEDEGLQNTIREACFQEEDGRFVKRFAGQYPECGQILRNFPRLAENMFTNQGESWALALTHFARVCQSHGIEWYLTGSGCEAVRGMPLLPHDLDIFVRSDQFYQTRDLFMDEVVEPFQDLGDSWATRYFGRLCLDGEQIDLVADERNDKDRHPYVKESWNGYELFCEPVKLRLEVEKRRNRQDRIAMIEAYLSRQSGGPLR</sequence>
<accession>A0ABV1DWC4</accession>